<evidence type="ECO:0000313" key="11">
    <source>
        <dbReference type="Proteomes" id="UP000178797"/>
    </source>
</evidence>
<organism evidence="10 11">
    <name type="scientific">Candidatus Schekmanbacteria bacterium RBG_16_38_10</name>
    <dbReference type="NCBI Taxonomy" id="1817879"/>
    <lineage>
        <taxon>Bacteria</taxon>
        <taxon>Candidatus Schekmaniibacteriota</taxon>
    </lineage>
</organism>
<evidence type="ECO:0000313" key="10">
    <source>
        <dbReference type="EMBL" id="OGL43662.1"/>
    </source>
</evidence>
<evidence type="ECO:0000256" key="3">
    <source>
        <dbReference type="ARBA" id="ARBA00022692"/>
    </source>
</evidence>
<feature type="domain" description="Polysaccharide chain length determinant N-terminal" evidence="8">
    <location>
        <begin position="19"/>
        <end position="117"/>
    </location>
</feature>
<proteinExistence type="predicted"/>
<comment type="caution">
    <text evidence="10">The sequence shown here is derived from an EMBL/GenBank/DDBJ whole genome shotgun (WGS) entry which is preliminary data.</text>
</comment>
<evidence type="ECO:0008006" key="12">
    <source>
        <dbReference type="Google" id="ProtNLM"/>
    </source>
</evidence>
<keyword evidence="5 7" id="KW-0472">Membrane</keyword>
<dbReference type="EMBL" id="MGDE01000216">
    <property type="protein sequence ID" value="OGL43662.1"/>
    <property type="molecule type" value="Genomic_DNA"/>
</dbReference>
<dbReference type="InterPro" id="IPR003856">
    <property type="entry name" value="LPS_length_determ_N"/>
</dbReference>
<dbReference type="Proteomes" id="UP000178797">
    <property type="component" value="Unassembled WGS sequence"/>
</dbReference>
<gene>
    <name evidence="10" type="ORF">A2W05_08090</name>
</gene>
<feature type="transmembrane region" description="Helical" evidence="7">
    <location>
        <begin position="36"/>
        <end position="59"/>
    </location>
</feature>
<dbReference type="GO" id="GO:0005886">
    <property type="term" value="C:plasma membrane"/>
    <property type="evidence" value="ECO:0007669"/>
    <property type="project" value="UniProtKB-SubCell"/>
</dbReference>
<dbReference type="AlphaFoldDB" id="A0A1F7RQ28"/>
<evidence type="ECO:0000256" key="5">
    <source>
        <dbReference type="ARBA" id="ARBA00023136"/>
    </source>
</evidence>
<dbReference type="InterPro" id="IPR050445">
    <property type="entry name" value="Bact_polysacc_biosynth/exp"/>
</dbReference>
<evidence type="ECO:0000256" key="6">
    <source>
        <dbReference type="SAM" id="Coils"/>
    </source>
</evidence>
<sequence length="408" mass="45960">MQQDEDTSDASRLTSQVEDEINLLDYLIVLLKRKKLIISITSGAALITAIISLIMTPIYRAETRILPPQTGSSSIAVGMLSQMSGAQGITESLGLKTPSDLYIGMLESRTIADRIIDRFNLMELYKAEYREDARKELFEDALEAETDKDTDIITIDVEDKDPKRAADMANAFVEELKNLTKGLAVTEASQRRLFFEEQLKDTKMALVKAEEEMQGFQEKTGALQVDAQTKAIIEGIAMLRAQIAAKEVQLKVMRTYATAQNPDLQRAEDELNGLKAELGKLEAKGGSGHDSLIPTGRIPEIGTEYIRKLRDLKFNETLYELLAKQFEAAKLDEAKEAAVIQVIDKAIPPEKRAKPKRTLMVLIATFTGFFLSIFVAFFAEYKERASKDPENKERFETLKRYAVFWRKR</sequence>
<keyword evidence="3 7" id="KW-0812">Transmembrane</keyword>
<name>A0A1F7RQ28_9BACT</name>
<dbReference type="GO" id="GO:0004713">
    <property type="term" value="F:protein tyrosine kinase activity"/>
    <property type="evidence" value="ECO:0007669"/>
    <property type="project" value="TreeGrafter"/>
</dbReference>
<feature type="domain" description="Tyrosine-protein kinase G-rich" evidence="9">
    <location>
        <begin position="304"/>
        <end position="378"/>
    </location>
</feature>
<dbReference type="PANTHER" id="PTHR32309:SF13">
    <property type="entry name" value="FERRIC ENTEROBACTIN TRANSPORT PROTEIN FEPE"/>
    <property type="match status" value="1"/>
</dbReference>
<evidence type="ECO:0000256" key="2">
    <source>
        <dbReference type="ARBA" id="ARBA00022475"/>
    </source>
</evidence>
<feature type="coiled-coil region" evidence="6">
    <location>
        <begin position="192"/>
        <end position="219"/>
    </location>
</feature>
<keyword evidence="2" id="KW-1003">Cell membrane</keyword>
<evidence type="ECO:0000256" key="4">
    <source>
        <dbReference type="ARBA" id="ARBA00022989"/>
    </source>
</evidence>
<feature type="transmembrane region" description="Helical" evidence="7">
    <location>
        <begin position="359"/>
        <end position="379"/>
    </location>
</feature>
<reference evidence="10 11" key="1">
    <citation type="journal article" date="2016" name="Nat. Commun.">
        <title>Thousands of microbial genomes shed light on interconnected biogeochemical processes in an aquifer system.</title>
        <authorList>
            <person name="Anantharaman K."/>
            <person name="Brown C.T."/>
            <person name="Hug L.A."/>
            <person name="Sharon I."/>
            <person name="Castelle C.J."/>
            <person name="Probst A.J."/>
            <person name="Thomas B.C."/>
            <person name="Singh A."/>
            <person name="Wilkins M.J."/>
            <person name="Karaoz U."/>
            <person name="Brodie E.L."/>
            <person name="Williams K.H."/>
            <person name="Hubbard S.S."/>
            <person name="Banfield J.F."/>
        </authorList>
    </citation>
    <scope>NUCLEOTIDE SEQUENCE [LARGE SCALE GENOMIC DNA]</scope>
</reference>
<dbReference type="PANTHER" id="PTHR32309">
    <property type="entry name" value="TYROSINE-PROTEIN KINASE"/>
    <property type="match status" value="1"/>
</dbReference>
<protein>
    <recommendedName>
        <fullName evidence="12">Tyrosine kinase G-rich domain-containing protein</fullName>
    </recommendedName>
</protein>
<evidence type="ECO:0000256" key="1">
    <source>
        <dbReference type="ARBA" id="ARBA00004651"/>
    </source>
</evidence>
<evidence type="ECO:0000259" key="9">
    <source>
        <dbReference type="Pfam" id="PF13807"/>
    </source>
</evidence>
<keyword evidence="4 7" id="KW-1133">Transmembrane helix</keyword>
<dbReference type="Pfam" id="PF02706">
    <property type="entry name" value="Wzz"/>
    <property type="match status" value="1"/>
</dbReference>
<evidence type="ECO:0000256" key="7">
    <source>
        <dbReference type="SAM" id="Phobius"/>
    </source>
</evidence>
<dbReference type="InterPro" id="IPR032807">
    <property type="entry name" value="GNVR"/>
</dbReference>
<dbReference type="Pfam" id="PF13807">
    <property type="entry name" value="GNVR"/>
    <property type="match status" value="1"/>
</dbReference>
<accession>A0A1F7RQ28</accession>
<evidence type="ECO:0000259" key="8">
    <source>
        <dbReference type="Pfam" id="PF02706"/>
    </source>
</evidence>
<comment type="subcellular location">
    <subcellularLocation>
        <location evidence="1">Cell membrane</location>
        <topology evidence="1">Multi-pass membrane protein</topology>
    </subcellularLocation>
</comment>
<keyword evidence="6" id="KW-0175">Coiled coil</keyword>